<organism evidence="2 3">
    <name type="scientific">Tachysurus vachellii</name>
    <name type="common">Darkbarbel catfish</name>
    <name type="synonym">Pelteobagrus vachellii</name>
    <dbReference type="NCBI Taxonomy" id="175792"/>
    <lineage>
        <taxon>Eukaryota</taxon>
        <taxon>Metazoa</taxon>
        <taxon>Chordata</taxon>
        <taxon>Craniata</taxon>
        <taxon>Vertebrata</taxon>
        <taxon>Euteleostomi</taxon>
        <taxon>Actinopterygii</taxon>
        <taxon>Neopterygii</taxon>
        <taxon>Teleostei</taxon>
        <taxon>Ostariophysi</taxon>
        <taxon>Siluriformes</taxon>
        <taxon>Bagridae</taxon>
        <taxon>Tachysurus</taxon>
    </lineage>
</organism>
<evidence type="ECO:0000256" key="1">
    <source>
        <dbReference type="SAM" id="MobiDB-lite"/>
    </source>
</evidence>
<proteinExistence type="predicted"/>
<name>A0AA88M7S3_TACVA</name>
<gene>
    <name evidence="2" type="ORF">Q7C36_015744</name>
</gene>
<dbReference type="Proteomes" id="UP001187315">
    <property type="component" value="Unassembled WGS sequence"/>
</dbReference>
<comment type="caution">
    <text evidence="2">The sequence shown here is derived from an EMBL/GenBank/DDBJ whole genome shotgun (WGS) entry which is preliminary data.</text>
</comment>
<dbReference type="AlphaFoldDB" id="A0AA88M7S3"/>
<feature type="compositionally biased region" description="Basic and acidic residues" evidence="1">
    <location>
        <begin position="1"/>
        <end position="10"/>
    </location>
</feature>
<reference evidence="2" key="1">
    <citation type="submission" date="2023-08" db="EMBL/GenBank/DDBJ databases">
        <title>Pelteobagrus vachellii genome.</title>
        <authorList>
            <person name="Liu H."/>
        </authorList>
    </citation>
    <scope>NUCLEOTIDE SEQUENCE</scope>
    <source>
        <strain evidence="2">PRFRI_2022a</strain>
        <tissue evidence="2">Muscle</tissue>
    </source>
</reference>
<evidence type="ECO:0000313" key="3">
    <source>
        <dbReference type="Proteomes" id="UP001187315"/>
    </source>
</evidence>
<dbReference type="EMBL" id="JAVHJS010000016">
    <property type="protein sequence ID" value="KAK2832282.1"/>
    <property type="molecule type" value="Genomic_DNA"/>
</dbReference>
<protein>
    <submittedName>
        <fullName evidence="2">Uncharacterized protein</fullName>
    </submittedName>
</protein>
<sequence length="146" mass="15750">MCNESRDKSRPPATPDRGKCSPRGCAMCQCNSQHKVRSSRLSQAGWWHVLARAALIAPLWHSPTCSAESGGLKAELKAELHCCYPLRGDDQVCTSAPGADIRPGFLRPAGLKAYPLPFSSSSPSCSFTAPYRFFRLPGGKSPLSSL</sequence>
<accession>A0AA88M7S3</accession>
<feature type="region of interest" description="Disordered" evidence="1">
    <location>
        <begin position="1"/>
        <end position="22"/>
    </location>
</feature>
<evidence type="ECO:0000313" key="2">
    <source>
        <dbReference type="EMBL" id="KAK2832282.1"/>
    </source>
</evidence>
<keyword evidence="3" id="KW-1185">Reference proteome</keyword>